<evidence type="ECO:0000313" key="1">
    <source>
        <dbReference type="EMBL" id="RVW57917.1"/>
    </source>
</evidence>
<dbReference type="EMBL" id="QGNW01001002">
    <property type="protein sequence ID" value="RVW57917.1"/>
    <property type="molecule type" value="Genomic_DNA"/>
</dbReference>
<proteinExistence type="predicted"/>
<gene>
    <name evidence="2" type="ORF">CK203_066008</name>
    <name evidence="1" type="ORF">CK203_113863</name>
</gene>
<organism evidence="2 3">
    <name type="scientific">Vitis vinifera</name>
    <name type="common">Grape</name>
    <dbReference type="NCBI Taxonomy" id="29760"/>
    <lineage>
        <taxon>Eukaryota</taxon>
        <taxon>Viridiplantae</taxon>
        <taxon>Streptophyta</taxon>
        <taxon>Embryophyta</taxon>
        <taxon>Tracheophyta</taxon>
        <taxon>Spermatophyta</taxon>
        <taxon>Magnoliopsida</taxon>
        <taxon>eudicotyledons</taxon>
        <taxon>Gunneridae</taxon>
        <taxon>Pentapetalae</taxon>
        <taxon>rosids</taxon>
        <taxon>Vitales</taxon>
        <taxon>Vitaceae</taxon>
        <taxon>Viteae</taxon>
        <taxon>Vitis</taxon>
    </lineage>
</organism>
<evidence type="ECO:0000313" key="3">
    <source>
        <dbReference type="Proteomes" id="UP000288805"/>
    </source>
</evidence>
<accession>A0A438G2E7</accession>
<comment type="caution">
    <text evidence="2">The sequence shown here is derived from an EMBL/GenBank/DDBJ whole genome shotgun (WGS) entry which is preliminary data.</text>
</comment>
<dbReference type="AlphaFoldDB" id="A0A438G2E7"/>
<name>A0A438G2E7_VITVI</name>
<evidence type="ECO:0000313" key="2">
    <source>
        <dbReference type="EMBL" id="RVW66375.1"/>
    </source>
</evidence>
<dbReference type="EMBL" id="QGNW01000661">
    <property type="protein sequence ID" value="RVW66375.1"/>
    <property type="molecule type" value="Genomic_DNA"/>
</dbReference>
<protein>
    <submittedName>
        <fullName evidence="2">Uncharacterized protein</fullName>
    </submittedName>
</protein>
<reference evidence="2 3" key="1">
    <citation type="journal article" date="2018" name="PLoS Genet.">
        <title>Population sequencing reveals clonal diversity and ancestral inbreeding in the grapevine cultivar Chardonnay.</title>
        <authorList>
            <person name="Roach M.J."/>
            <person name="Johnson D.L."/>
            <person name="Bohlmann J."/>
            <person name="van Vuuren H.J."/>
            <person name="Jones S.J."/>
            <person name="Pretorius I.S."/>
            <person name="Schmidt S.A."/>
            <person name="Borneman A.R."/>
        </authorList>
    </citation>
    <scope>NUCLEOTIDE SEQUENCE [LARGE SCALE GENOMIC DNA]</scope>
    <source>
        <strain evidence="3">cv. Chardonnay</strain>
        <strain evidence="2">I10V1</strain>
        <tissue evidence="2">Leaf</tissue>
    </source>
</reference>
<sequence length="190" mass="21382">MACSHPFEEATHTKSVEHRPEPFTPFLTWCGLEEVVPTFRCLASQAKSLLSMRFDISGPRGPTIPSSEGGVPSNPPQCRYEKRRPPTTLRPNPRAPSILNVLLACHRKPSSNDLWSPHRPLREIQIVKPDHSIPSYILTLREFFYPRVAMDFYQSMTTHSAQSPAAIHFSIDGLQGILEARHVAKALHIP</sequence>
<dbReference type="Proteomes" id="UP000288805">
    <property type="component" value="Unassembled WGS sequence"/>
</dbReference>